<dbReference type="Proteomes" id="UP000182121">
    <property type="component" value="Unassembled WGS sequence"/>
</dbReference>
<name>A0A1I0JUL2_9FIRM</name>
<feature type="domain" description="HTH cro/C1-type" evidence="2">
    <location>
        <begin position="10"/>
        <end position="64"/>
    </location>
</feature>
<dbReference type="GO" id="GO:0003700">
    <property type="term" value="F:DNA-binding transcription factor activity"/>
    <property type="evidence" value="ECO:0007669"/>
    <property type="project" value="TreeGrafter"/>
</dbReference>
<evidence type="ECO:0000313" key="4">
    <source>
        <dbReference type="Proteomes" id="UP000182121"/>
    </source>
</evidence>
<dbReference type="PANTHER" id="PTHR46797:SF1">
    <property type="entry name" value="METHYLPHOSPHONATE SYNTHASE"/>
    <property type="match status" value="1"/>
</dbReference>
<sequence>MDKKAFGKQLQRYRERAGYSQEALAEQIECSTIFISYIERGEKSPSLDTLVKLANALDISVDILLGKELKNYTSEKLKYIESQLKNLPSLEQQKVLDIMDSVVAVELSYHNEKGLQKKC</sequence>
<dbReference type="GO" id="GO:0005829">
    <property type="term" value="C:cytosol"/>
    <property type="evidence" value="ECO:0007669"/>
    <property type="project" value="TreeGrafter"/>
</dbReference>
<dbReference type="Pfam" id="PF01381">
    <property type="entry name" value="HTH_3"/>
    <property type="match status" value="1"/>
</dbReference>
<evidence type="ECO:0000259" key="2">
    <source>
        <dbReference type="PROSITE" id="PS50943"/>
    </source>
</evidence>
<dbReference type="SMART" id="SM00530">
    <property type="entry name" value="HTH_XRE"/>
    <property type="match status" value="1"/>
</dbReference>
<accession>A0A1I0JUL2</accession>
<dbReference type="AlphaFoldDB" id="A0A1I0JUL2"/>
<evidence type="ECO:0000313" key="3">
    <source>
        <dbReference type="EMBL" id="SEU14491.1"/>
    </source>
</evidence>
<dbReference type="SUPFAM" id="SSF47413">
    <property type="entry name" value="lambda repressor-like DNA-binding domains"/>
    <property type="match status" value="1"/>
</dbReference>
<dbReference type="CDD" id="cd00093">
    <property type="entry name" value="HTH_XRE"/>
    <property type="match status" value="1"/>
</dbReference>
<dbReference type="Gene3D" id="1.10.260.40">
    <property type="entry name" value="lambda repressor-like DNA-binding domains"/>
    <property type="match status" value="1"/>
</dbReference>
<dbReference type="InterPro" id="IPR050807">
    <property type="entry name" value="TransReg_Diox_bact_type"/>
</dbReference>
<dbReference type="PROSITE" id="PS50943">
    <property type="entry name" value="HTH_CROC1"/>
    <property type="match status" value="1"/>
</dbReference>
<dbReference type="RefSeq" id="WP_074664246.1">
    <property type="nucleotide sequence ID" value="NZ_FOIO01000069.1"/>
</dbReference>
<organism evidence="3 4">
    <name type="scientific">Enterocloster clostridioformis</name>
    <dbReference type="NCBI Taxonomy" id="1531"/>
    <lineage>
        <taxon>Bacteria</taxon>
        <taxon>Bacillati</taxon>
        <taxon>Bacillota</taxon>
        <taxon>Clostridia</taxon>
        <taxon>Lachnospirales</taxon>
        <taxon>Lachnospiraceae</taxon>
        <taxon>Enterocloster</taxon>
    </lineage>
</organism>
<comment type="caution">
    <text evidence="3">The sequence shown here is derived from an EMBL/GenBank/DDBJ whole genome shotgun (WGS) entry which is preliminary data.</text>
</comment>
<dbReference type="InterPro" id="IPR010982">
    <property type="entry name" value="Lambda_DNA-bd_dom_sf"/>
</dbReference>
<dbReference type="GO" id="GO:0003677">
    <property type="term" value="F:DNA binding"/>
    <property type="evidence" value="ECO:0007669"/>
    <property type="project" value="UniProtKB-KW"/>
</dbReference>
<proteinExistence type="predicted"/>
<gene>
    <name evidence="3" type="ORF">SAMN05216521_106919</name>
</gene>
<protein>
    <submittedName>
        <fullName evidence="3">DNA-binding transcriptional regulator, XRE-family HTH domain</fullName>
    </submittedName>
</protein>
<dbReference type="EMBL" id="FOIO01000069">
    <property type="protein sequence ID" value="SEU14491.1"/>
    <property type="molecule type" value="Genomic_DNA"/>
</dbReference>
<keyword evidence="1 3" id="KW-0238">DNA-binding</keyword>
<evidence type="ECO:0000256" key="1">
    <source>
        <dbReference type="ARBA" id="ARBA00023125"/>
    </source>
</evidence>
<dbReference type="PANTHER" id="PTHR46797">
    <property type="entry name" value="HTH-TYPE TRANSCRIPTIONAL REGULATOR"/>
    <property type="match status" value="1"/>
</dbReference>
<dbReference type="InterPro" id="IPR001387">
    <property type="entry name" value="Cro/C1-type_HTH"/>
</dbReference>
<reference evidence="3 4" key="1">
    <citation type="submission" date="2016-10" db="EMBL/GenBank/DDBJ databases">
        <authorList>
            <person name="Varghese N."/>
            <person name="Submissions S."/>
        </authorList>
    </citation>
    <scope>NUCLEOTIDE SEQUENCE [LARGE SCALE GENOMIC DNA]</scope>
    <source>
        <strain evidence="3 4">NLAE-zl-C196</strain>
    </source>
</reference>